<evidence type="ECO:0000256" key="1">
    <source>
        <dbReference type="ARBA" id="ARBA00023015"/>
    </source>
</evidence>
<dbReference type="OrthoDB" id="3477330at2759"/>
<evidence type="ECO:0000256" key="2">
    <source>
        <dbReference type="ARBA" id="ARBA00023125"/>
    </source>
</evidence>
<keyword evidence="7" id="KW-1185">Reference proteome</keyword>
<evidence type="ECO:0000259" key="5">
    <source>
        <dbReference type="PROSITE" id="PS50048"/>
    </source>
</evidence>
<dbReference type="Pfam" id="PF00172">
    <property type="entry name" value="Zn_clus"/>
    <property type="match status" value="1"/>
</dbReference>
<dbReference type="SUPFAM" id="SSF57701">
    <property type="entry name" value="Zn2/Cys6 DNA-binding domain"/>
    <property type="match status" value="1"/>
</dbReference>
<sequence>MASRGNHARGSRTRTFRGCFSCRERKVKCDETKPYCRACRRLGIPCKGYSDASLVWLPLYDGQDASPLCATEAEAEARNPGYRRIVSSVDQRACMSNDLVTSVARAGRNVDKIQLDLDGKTTEDGHYIHGPFTVFPLLESEVRVTNSPSTSAPGPVTDDPLLGLSPSFLASWLPPDDPLLDAGITNEPISLSPLPEGLLFSVSPPNLLLEDYTSALERPPDGADHLEDMISPIDLDFPLVSGAAIQDFVPLNADFLLRHYQAQIMKLIPPIAVKKSPWQILHFPCATGTFAELSLFQKANHARISLFYSVLACSAFHLDRVSSHILDTSSYWWKMGTGFKAKAMHHLQQCINEAKVNAKSAKYKELLMAILTVITIGYYSGQHRETRSCLIGAEQLIRLRGLPKLQKSRKVVLLHHIYLYLQVFTDSTSINPVLSPPAGFQGMRLVSGSAPSLLQQNSIPALERVPSSPFEPRLFNNMGPKCTQMDEKALFSEIYALPPSLLELISQTNELAHEIHSLRSKMGNTRDITPLFSSITGLSARVKDLENKICHWTMPDSFLSGHASNPLANPIKEHLTPAFHCALVLFFHRRILDLNPIMLQHWVSQTITHLIAFEDKKSTLNIMNHAMVWPGFMAACEALYEEQQVQIAQWLDRCGASCGSRTFDLVKEVATEVWAFRQQKARIGEDTTGVSWIDLLRERGLSVALT</sequence>
<dbReference type="CDD" id="cd00067">
    <property type="entry name" value="GAL4"/>
    <property type="match status" value="1"/>
</dbReference>
<dbReference type="Proteomes" id="UP000076632">
    <property type="component" value="Unassembled WGS sequence"/>
</dbReference>
<keyword evidence="3" id="KW-0804">Transcription</keyword>
<dbReference type="EMBL" id="KV407464">
    <property type="protein sequence ID" value="KZF20020.1"/>
    <property type="molecule type" value="Genomic_DNA"/>
</dbReference>
<keyword evidence="2" id="KW-0238">DNA-binding</keyword>
<protein>
    <recommendedName>
        <fullName evidence="5">Zn(2)-C6 fungal-type domain-containing protein</fullName>
    </recommendedName>
</protein>
<dbReference type="InterPro" id="IPR036864">
    <property type="entry name" value="Zn2-C6_fun-type_DNA-bd_sf"/>
</dbReference>
<dbReference type="RefSeq" id="XP_018185575.1">
    <property type="nucleotide sequence ID" value="XM_018336497.1"/>
</dbReference>
<dbReference type="InterPro" id="IPR001138">
    <property type="entry name" value="Zn2Cys6_DnaBD"/>
</dbReference>
<keyword evidence="4" id="KW-0539">Nucleus</keyword>
<dbReference type="PROSITE" id="PS50048">
    <property type="entry name" value="ZN2_CY6_FUNGAL_2"/>
    <property type="match status" value="1"/>
</dbReference>
<dbReference type="InParanoid" id="A0A165A6I8"/>
<dbReference type="AlphaFoldDB" id="A0A165A6I8"/>
<dbReference type="GeneID" id="28901634"/>
<dbReference type="GO" id="GO:0003677">
    <property type="term" value="F:DNA binding"/>
    <property type="evidence" value="ECO:0007669"/>
    <property type="project" value="UniProtKB-KW"/>
</dbReference>
<evidence type="ECO:0000256" key="4">
    <source>
        <dbReference type="ARBA" id="ARBA00023242"/>
    </source>
</evidence>
<evidence type="ECO:0000313" key="6">
    <source>
        <dbReference type="EMBL" id="KZF20020.1"/>
    </source>
</evidence>
<organism evidence="6 7">
    <name type="scientific">Xylona heveae (strain CBS 132557 / TC161)</name>
    <dbReference type="NCBI Taxonomy" id="1328760"/>
    <lineage>
        <taxon>Eukaryota</taxon>
        <taxon>Fungi</taxon>
        <taxon>Dikarya</taxon>
        <taxon>Ascomycota</taxon>
        <taxon>Pezizomycotina</taxon>
        <taxon>Xylonomycetes</taxon>
        <taxon>Xylonales</taxon>
        <taxon>Xylonaceae</taxon>
        <taxon>Xylona</taxon>
    </lineage>
</organism>
<dbReference type="PANTHER" id="PTHR31069">
    <property type="entry name" value="OLEATE-ACTIVATED TRANSCRIPTION FACTOR 1-RELATED"/>
    <property type="match status" value="1"/>
</dbReference>
<evidence type="ECO:0000313" key="7">
    <source>
        <dbReference type="Proteomes" id="UP000076632"/>
    </source>
</evidence>
<dbReference type="GO" id="GO:0008270">
    <property type="term" value="F:zinc ion binding"/>
    <property type="evidence" value="ECO:0007669"/>
    <property type="project" value="InterPro"/>
</dbReference>
<accession>A0A165A6I8</accession>
<name>A0A165A6I8_XYLHT</name>
<dbReference type="FunCoup" id="A0A165A6I8">
    <property type="interactions" value="237"/>
</dbReference>
<dbReference type="InterPro" id="IPR021858">
    <property type="entry name" value="Fun_TF"/>
</dbReference>
<dbReference type="PROSITE" id="PS00463">
    <property type="entry name" value="ZN2_CY6_FUNGAL_1"/>
    <property type="match status" value="1"/>
</dbReference>
<dbReference type="STRING" id="1328760.A0A165A6I8"/>
<dbReference type="InterPro" id="IPR050675">
    <property type="entry name" value="OAF3"/>
</dbReference>
<keyword evidence="1" id="KW-0805">Transcription regulation</keyword>
<dbReference type="PANTHER" id="PTHR31069:SF32">
    <property type="entry name" value="ARGININE METABOLISM REGULATION PROTEIN II"/>
    <property type="match status" value="1"/>
</dbReference>
<proteinExistence type="predicted"/>
<evidence type="ECO:0000256" key="3">
    <source>
        <dbReference type="ARBA" id="ARBA00023163"/>
    </source>
</evidence>
<dbReference type="SMART" id="SM00066">
    <property type="entry name" value="GAL4"/>
    <property type="match status" value="1"/>
</dbReference>
<dbReference type="Pfam" id="PF11951">
    <property type="entry name" value="Fungal_trans_2"/>
    <property type="match status" value="1"/>
</dbReference>
<feature type="domain" description="Zn(2)-C6 fungal-type" evidence="5">
    <location>
        <begin position="18"/>
        <end position="46"/>
    </location>
</feature>
<dbReference type="Gene3D" id="4.10.240.10">
    <property type="entry name" value="Zn(2)-C6 fungal-type DNA-binding domain"/>
    <property type="match status" value="1"/>
</dbReference>
<dbReference type="OMA" id="YTLSWFD"/>
<dbReference type="GO" id="GO:0000981">
    <property type="term" value="F:DNA-binding transcription factor activity, RNA polymerase II-specific"/>
    <property type="evidence" value="ECO:0007669"/>
    <property type="project" value="InterPro"/>
</dbReference>
<reference evidence="6 7" key="1">
    <citation type="journal article" date="2016" name="Fungal Biol.">
        <title>The genome of Xylona heveae provides a window into fungal endophytism.</title>
        <authorList>
            <person name="Gazis R."/>
            <person name="Kuo A."/>
            <person name="Riley R."/>
            <person name="LaButti K."/>
            <person name="Lipzen A."/>
            <person name="Lin J."/>
            <person name="Amirebrahimi M."/>
            <person name="Hesse C.N."/>
            <person name="Spatafora J.W."/>
            <person name="Henrissat B."/>
            <person name="Hainaut M."/>
            <person name="Grigoriev I.V."/>
            <person name="Hibbett D.S."/>
        </authorList>
    </citation>
    <scope>NUCLEOTIDE SEQUENCE [LARGE SCALE GENOMIC DNA]</scope>
    <source>
        <strain evidence="6 7">TC161</strain>
    </source>
</reference>
<gene>
    <name evidence="6" type="ORF">L228DRAFT_33710</name>
</gene>